<feature type="domain" description="Translation elongation factor EFTs/EF1B dimerisation" evidence="6">
    <location>
        <begin position="51"/>
        <end position="197"/>
    </location>
</feature>
<dbReference type="FunFam" id="1.10.286.20:FF:000001">
    <property type="entry name" value="Elongation factor Ts"/>
    <property type="match status" value="1"/>
</dbReference>
<gene>
    <name evidence="5 7" type="primary">tsf</name>
    <name evidence="7" type="ORF">ENX07_05550</name>
</gene>
<dbReference type="Gene3D" id="3.30.479.20">
    <property type="entry name" value="Elongation factor Ts, dimerisation domain"/>
    <property type="match status" value="1"/>
</dbReference>
<reference evidence="7" key="1">
    <citation type="journal article" date="2020" name="mSystems">
        <title>Genome- and Community-Level Interaction Insights into Carbon Utilization and Element Cycling Functions of Hydrothermarchaeota in Hydrothermal Sediment.</title>
        <authorList>
            <person name="Zhou Z."/>
            <person name="Liu Y."/>
            <person name="Xu W."/>
            <person name="Pan J."/>
            <person name="Luo Z.H."/>
            <person name="Li M."/>
        </authorList>
    </citation>
    <scope>NUCLEOTIDE SEQUENCE [LARGE SCALE GENOMIC DNA]</scope>
    <source>
        <strain evidence="7">SpSt-906</strain>
    </source>
</reference>
<dbReference type="PANTHER" id="PTHR11741">
    <property type="entry name" value="ELONGATION FACTOR TS"/>
    <property type="match status" value="1"/>
</dbReference>
<dbReference type="AlphaFoldDB" id="A0A7C3YT73"/>
<dbReference type="PANTHER" id="PTHR11741:SF0">
    <property type="entry name" value="ELONGATION FACTOR TS, MITOCHONDRIAL"/>
    <property type="match status" value="1"/>
</dbReference>
<keyword evidence="5" id="KW-0963">Cytoplasm</keyword>
<keyword evidence="4 5" id="KW-0648">Protein biosynthesis</keyword>
<dbReference type="CDD" id="cd14275">
    <property type="entry name" value="UBA_EF-Ts"/>
    <property type="match status" value="1"/>
</dbReference>
<dbReference type="FunFam" id="1.10.8.10:FF:000001">
    <property type="entry name" value="Elongation factor Ts"/>
    <property type="match status" value="1"/>
</dbReference>
<dbReference type="Gene3D" id="1.10.8.10">
    <property type="entry name" value="DNA helicase RuvA subunit, C-terminal domain"/>
    <property type="match status" value="1"/>
</dbReference>
<evidence type="ECO:0000256" key="4">
    <source>
        <dbReference type="ARBA" id="ARBA00022917"/>
    </source>
</evidence>
<comment type="subcellular location">
    <subcellularLocation>
        <location evidence="5">Cytoplasm</location>
    </subcellularLocation>
</comment>
<proteinExistence type="inferred from homology"/>
<dbReference type="HAMAP" id="MF_00050">
    <property type="entry name" value="EF_Ts"/>
    <property type="match status" value="1"/>
</dbReference>
<dbReference type="InterPro" id="IPR014039">
    <property type="entry name" value="Transl_elong_EFTs/EF1B_dimer"/>
</dbReference>
<dbReference type="GO" id="GO:0005737">
    <property type="term" value="C:cytoplasm"/>
    <property type="evidence" value="ECO:0007669"/>
    <property type="project" value="UniProtKB-SubCell"/>
</dbReference>
<dbReference type="Gene3D" id="1.10.286.20">
    <property type="match status" value="1"/>
</dbReference>
<dbReference type="SUPFAM" id="SSF54713">
    <property type="entry name" value="Elongation factor Ts (EF-Ts), dimerisation domain"/>
    <property type="match status" value="1"/>
</dbReference>
<comment type="function">
    <text evidence="5">Associates with the EF-Tu.GDP complex and induces the exchange of GDP to GTP. It remains bound to the aminoacyl-tRNA.EF-Tu.GTP complex up to the GTP hydrolysis stage on the ribosome.</text>
</comment>
<comment type="similarity">
    <text evidence="1 5">Belongs to the EF-Ts family.</text>
</comment>
<evidence type="ECO:0000256" key="3">
    <source>
        <dbReference type="ARBA" id="ARBA00022768"/>
    </source>
</evidence>
<feature type="region of interest" description="Involved in Mg(2+) ion dislocation from EF-Tu" evidence="5">
    <location>
        <begin position="81"/>
        <end position="84"/>
    </location>
</feature>
<name>A0A7C3YT73_UNCW3</name>
<keyword evidence="3 5" id="KW-0251">Elongation factor</keyword>
<dbReference type="GO" id="GO:0003746">
    <property type="term" value="F:translation elongation factor activity"/>
    <property type="evidence" value="ECO:0007669"/>
    <property type="project" value="UniProtKB-UniRule"/>
</dbReference>
<dbReference type="SUPFAM" id="SSF46934">
    <property type="entry name" value="UBA-like"/>
    <property type="match status" value="1"/>
</dbReference>
<evidence type="ECO:0000313" key="7">
    <source>
        <dbReference type="EMBL" id="HGE99516.1"/>
    </source>
</evidence>
<comment type="caution">
    <text evidence="7">The sequence shown here is derived from an EMBL/GenBank/DDBJ whole genome shotgun (WGS) entry which is preliminary data.</text>
</comment>
<protein>
    <recommendedName>
        <fullName evidence="2 5">Elongation factor Ts</fullName>
        <shortName evidence="5">EF-Ts</shortName>
    </recommendedName>
</protein>
<evidence type="ECO:0000256" key="2">
    <source>
        <dbReference type="ARBA" id="ARBA00016956"/>
    </source>
</evidence>
<dbReference type="Pfam" id="PF00889">
    <property type="entry name" value="EF_TS"/>
    <property type="match status" value="1"/>
</dbReference>
<dbReference type="NCBIfam" id="TIGR00116">
    <property type="entry name" value="tsf"/>
    <property type="match status" value="1"/>
</dbReference>
<evidence type="ECO:0000256" key="5">
    <source>
        <dbReference type="HAMAP-Rule" id="MF_00050"/>
    </source>
</evidence>
<sequence>MEIPLEKIKELRQRTGAGILECKTALLETNCDVEKAIELLRKRGIARAEKKLERPTAEGVIDAYIHPGEKLGVLLEVNCESDFVSRNQEFRKFVHELAMQIAATDPLAISPEDLPKEVIERERRIYESQIADTKKPPAVIEKIISGKLAKFYEDVCLLEQPYIKNPEIKVKDFIKEHIAKFGENIKIRRFVRFKIGE</sequence>
<dbReference type="InterPro" id="IPR001816">
    <property type="entry name" value="Transl_elong_EFTs/EF1B"/>
</dbReference>
<dbReference type="InterPro" id="IPR009060">
    <property type="entry name" value="UBA-like_sf"/>
</dbReference>
<evidence type="ECO:0000256" key="1">
    <source>
        <dbReference type="ARBA" id="ARBA00005532"/>
    </source>
</evidence>
<accession>A0A7C3YT73</accession>
<dbReference type="InterPro" id="IPR036402">
    <property type="entry name" value="EF-Ts_dimer_sf"/>
</dbReference>
<organism evidence="7">
    <name type="scientific">candidate division WOR-3 bacterium</name>
    <dbReference type="NCBI Taxonomy" id="2052148"/>
    <lineage>
        <taxon>Bacteria</taxon>
        <taxon>Bacteria division WOR-3</taxon>
    </lineage>
</organism>
<dbReference type="EMBL" id="DTMQ01000038">
    <property type="protein sequence ID" value="HGE99516.1"/>
    <property type="molecule type" value="Genomic_DNA"/>
</dbReference>
<evidence type="ECO:0000259" key="6">
    <source>
        <dbReference type="Pfam" id="PF00889"/>
    </source>
</evidence>